<accession>A0A5B7D1R2</accession>
<dbReference type="Proteomes" id="UP000324222">
    <property type="component" value="Unassembled WGS sequence"/>
</dbReference>
<organism evidence="2 3">
    <name type="scientific">Portunus trituberculatus</name>
    <name type="common">Swimming crab</name>
    <name type="synonym">Neptunus trituberculatus</name>
    <dbReference type="NCBI Taxonomy" id="210409"/>
    <lineage>
        <taxon>Eukaryota</taxon>
        <taxon>Metazoa</taxon>
        <taxon>Ecdysozoa</taxon>
        <taxon>Arthropoda</taxon>
        <taxon>Crustacea</taxon>
        <taxon>Multicrustacea</taxon>
        <taxon>Malacostraca</taxon>
        <taxon>Eumalacostraca</taxon>
        <taxon>Eucarida</taxon>
        <taxon>Decapoda</taxon>
        <taxon>Pleocyemata</taxon>
        <taxon>Brachyura</taxon>
        <taxon>Eubrachyura</taxon>
        <taxon>Portunoidea</taxon>
        <taxon>Portunidae</taxon>
        <taxon>Portuninae</taxon>
        <taxon>Portunus</taxon>
    </lineage>
</organism>
<evidence type="ECO:0000313" key="3">
    <source>
        <dbReference type="Proteomes" id="UP000324222"/>
    </source>
</evidence>
<sequence>MATVWVPLPNSSCLPPSHKAVIAPGLGTPPVRHSCASPQHCGRPAKGSSSLAPNPPSPPPNNNKRFSLAPPSDPPNSKCACKPQIDADGISGGQSAPLPHPPHSSASPDIWHIDPRIANYSASFIRGRSSKMAHLSHCHLTINGPICIGIDNSYGV</sequence>
<keyword evidence="3" id="KW-1185">Reference proteome</keyword>
<name>A0A5B7D1R2_PORTR</name>
<reference evidence="2 3" key="1">
    <citation type="submission" date="2019-05" db="EMBL/GenBank/DDBJ databases">
        <title>Another draft genome of Portunus trituberculatus and its Hox gene families provides insights of decapod evolution.</title>
        <authorList>
            <person name="Jeong J.-H."/>
            <person name="Song I."/>
            <person name="Kim S."/>
            <person name="Choi T."/>
            <person name="Kim D."/>
            <person name="Ryu S."/>
            <person name="Kim W."/>
        </authorList>
    </citation>
    <scope>NUCLEOTIDE SEQUENCE [LARGE SCALE GENOMIC DNA]</scope>
    <source>
        <tissue evidence="2">Muscle</tissue>
    </source>
</reference>
<evidence type="ECO:0000313" key="2">
    <source>
        <dbReference type="EMBL" id="MPC14426.1"/>
    </source>
</evidence>
<gene>
    <name evidence="2" type="ORF">E2C01_007192</name>
</gene>
<evidence type="ECO:0000256" key="1">
    <source>
        <dbReference type="SAM" id="MobiDB-lite"/>
    </source>
</evidence>
<feature type="region of interest" description="Disordered" evidence="1">
    <location>
        <begin position="24"/>
        <end position="110"/>
    </location>
</feature>
<comment type="caution">
    <text evidence="2">The sequence shown here is derived from an EMBL/GenBank/DDBJ whole genome shotgun (WGS) entry which is preliminary data.</text>
</comment>
<dbReference type="AlphaFoldDB" id="A0A5B7D1R2"/>
<protein>
    <submittedName>
        <fullName evidence="2">Uncharacterized protein</fullName>
    </submittedName>
</protein>
<proteinExistence type="predicted"/>
<dbReference type="EMBL" id="VSRR010000351">
    <property type="protein sequence ID" value="MPC14426.1"/>
    <property type="molecule type" value="Genomic_DNA"/>
</dbReference>